<dbReference type="Proteomes" id="UP000254069">
    <property type="component" value="Unassembled WGS sequence"/>
</dbReference>
<protein>
    <submittedName>
        <fullName evidence="1">Uncharacterized protein</fullName>
    </submittedName>
</protein>
<reference evidence="1 2" key="1">
    <citation type="submission" date="2018-06" db="EMBL/GenBank/DDBJ databases">
        <authorList>
            <consortium name="Pathogen Informatics"/>
            <person name="Doyle S."/>
        </authorList>
    </citation>
    <scope>NUCLEOTIDE SEQUENCE [LARGE SCALE GENOMIC DNA]</scope>
    <source>
        <strain evidence="1 2">NCTC10738</strain>
    </source>
</reference>
<gene>
    <name evidence="1" type="ORF">NCTC10738_02556</name>
</gene>
<proteinExistence type="predicted"/>
<evidence type="ECO:0000313" key="2">
    <source>
        <dbReference type="Proteomes" id="UP000254069"/>
    </source>
</evidence>
<accession>A0A380AAZ4</accession>
<keyword evidence="2" id="KW-1185">Reference proteome</keyword>
<organism evidence="1 2">
    <name type="scientific">Shewanella algae</name>
    <dbReference type="NCBI Taxonomy" id="38313"/>
    <lineage>
        <taxon>Bacteria</taxon>
        <taxon>Pseudomonadati</taxon>
        <taxon>Pseudomonadota</taxon>
        <taxon>Gammaproteobacteria</taxon>
        <taxon>Alteromonadales</taxon>
        <taxon>Shewanellaceae</taxon>
        <taxon>Shewanella</taxon>
    </lineage>
</organism>
<sequence length="90" mass="9683">MKAIGDPDQHFQCDLNPSLKFKQISGLTPAILMQRYFENSSCLLPKVGYSIAGQLHITHAGLCALDGDGPFPVGDRQVHGGIGIEGFQSQ</sequence>
<evidence type="ECO:0000313" key="1">
    <source>
        <dbReference type="EMBL" id="SUI77112.1"/>
    </source>
</evidence>
<name>A0A380AAZ4_9GAMM</name>
<dbReference type="EMBL" id="UGYO01000001">
    <property type="protein sequence ID" value="SUI77112.1"/>
    <property type="molecule type" value="Genomic_DNA"/>
</dbReference>
<dbReference type="AlphaFoldDB" id="A0A380AAZ4"/>